<dbReference type="SUPFAM" id="SSF47413">
    <property type="entry name" value="lambda repressor-like DNA-binding domains"/>
    <property type="match status" value="1"/>
</dbReference>
<dbReference type="GO" id="GO:0003677">
    <property type="term" value="F:DNA binding"/>
    <property type="evidence" value="ECO:0007669"/>
    <property type="project" value="UniProtKB-KW"/>
</dbReference>
<gene>
    <name evidence="3" type="ORF">NCTC11685_02272</name>
</gene>
<accession>A0A7H4N5E5</accession>
<feature type="domain" description="HTH cro/C1-type" evidence="2">
    <location>
        <begin position="24"/>
        <end position="96"/>
    </location>
</feature>
<dbReference type="Proteomes" id="UP000254863">
    <property type="component" value="Unassembled WGS sequence"/>
</dbReference>
<dbReference type="AlphaFoldDB" id="A0A7H4N5E5"/>
<protein>
    <submittedName>
        <fullName evidence="3">DNA-binding protein</fullName>
    </submittedName>
</protein>
<dbReference type="InterPro" id="IPR010982">
    <property type="entry name" value="Lambda_DNA-bd_dom_sf"/>
</dbReference>
<dbReference type="CDD" id="cd00093">
    <property type="entry name" value="HTH_XRE"/>
    <property type="match status" value="1"/>
</dbReference>
<evidence type="ECO:0000256" key="1">
    <source>
        <dbReference type="SAM" id="MobiDB-lite"/>
    </source>
</evidence>
<dbReference type="PANTHER" id="PTHR35010">
    <property type="entry name" value="BLL4672 PROTEIN-RELATED"/>
    <property type="match status" value="1"/>
</dbReference>
<proteinExistence type="predicted"/>
<evidence type="ECO:0000313" key="3">
    <source>
        <dbReference type="EMBL" id="STV78615.1"/>
    </source>
</evidence>
<dbReference type="InterPro" id="IPR001387">
    <property type="entry name" value="Cro/C1-type_HTH"/>
</dbReference>
<comment type="caution">
    <text evidence="3">The sequence shown here is derived from an EMBL/GenBank/DDBJ whole genome shotgun (WGS) entry which is preliminary data.</text>
</comment>
<dbReference type="Pfam" id="PF13560">
    <property type="entry name" value="HTH_31"/>
    <property type="match status" value="1"/>
</dbReference>
<dbReference type="PANTHER" id="PTHR35010:SF2">
    <property type="entry name" value="BLL4672 PROTEIN"/>
    <property type="match status" value="1"/>
</dbReference>
<sequence>MTTMPQRESTIAAPDDGRKQLGAFLRARRESLDPQRLGLPRVGRRRTPGLRREEVAMLAEVGVTWYTWLEQGREVNPSAAVLVSVANALQCKPAGDPTFVCPGRTDAAGSRAGHGMRRHQPRQPGGCSIA</sequence>
<name>A0A7H4N5E5_9ENTR</name>
<dbReference type="EMBL" id="UGMS01000001">
    <property type="protein sequence ID" value="STV78615.1"/>
    <property type="molecule type" value="Genomic_DNA"/>
</dbReference>
<evidence type="ECO:0000259" key="2">
    <source>
        <dbReference type="SMART" id="SM00530"/>
    </source>
</evidence>
<reference evidence="3 4" key="1">
    <citation type="submission" date="2018-06" db="EMBL/GenBank/DDBJ databases">
        <authorList>
            <consortium name="Pathogen Informatics"/>
            <person name="Doyle S."/>
        </authorList>
    </citation>
    <scope>NUCLEOTIDE SEQUENCE [LARGE SCALE GENOMIC DNA]</scope>
    <source>
        <strain evidence="3 4">NCTC11685</strain>
    </source>
</reference>
<evidence type="ECO:0000313" key="4">
    <source>
        <dbReference type="Proteomes" id="UP000254863"/>
    </source>
</evidence>
<keyword evidence="3" id="KW-0238">DNA-binding</keyword>
<feature type="region of interest" description="Disordered" evidence="1">
    <location>
        <begin position="95"/>
        <end position="130"/>
    </location>
</feature>
<dbReference type="Gene3D" id="1.10.260.40">
    <property type="entry name" value="lambda repressor-like DNA-binding domains"/>
    <property type="match status" value="1"/>
</dbReference>
<dbReference type="SMART" id="SM00530">
    <property type="entry name" value="HTH_XRE"/>
    <property type="match status" value="1"/>
</dbReference>
<organism evidence="3 4">
    <name type="scientific">Klebsiella michiganensis</name>
    <dbReference type="NCBI Taxonomy" id="1134687"/>
    <lineage>
        <taxon>Bacteria</taxon>
        <taxon>Pseudomonadati</taxon>
        <taxon>Pseudomonadota</taxon>
        <taxon>Gammaproteobacteria</taxon>
        <taxon>Enterobacterales</taxon>
        <taxon>Enterobacteriaceae</taxon>
        <taxon>Klebsiella/Raoultella group</taxon>
        <taxon>Klebsiella</taxon>
    </lineage>
</organism>